<dbReference type="GeneID" id="41995227"/>
<dbReference type="GO" id="GO:0046872">
    <property type="term" value="F:metal ion binding"/>
    <property type="evidence" value="ECO:0007669"/>
    <property type="project" value="UniProtKB-KW"/>
</dbReference>
<evidence type="ECO:0000313" key="5">
    <source>
        <dbReference type="EMBL" id="RBR18964.1"/>
    </source>
</evidence>
<dbReference type="GO" id="GO:0010333">
    <property type="term" value="F:terpene synthase activity"/>
    <property type="evidence" value="ECO:0007669"/>
    <property type="project" value="InterPro"/>
</dbReference>
<evidence type="ECO:0000256" key="2">
    <source>
        <dbReference type="ARBA" id="ARBA00006333"/>
    </source>
</evidence>
<keyword evidence="3 4" id="KW-0460">Magnesium</keyword>
<dbReference type="PANTHER" id="PTHR35201:SF4">
    <property type="entry name" value="BETA-PINACENE SYNTHASE-RELATED"/>
    <property type="match status" value="1"/>
</dbReference>
<dbReference type="Proteomes" id="UP000253153">
    <property type="component" value="Unassembled WGS sequence"/>
</dbReference>
<dbReference type="OrthoDB" id="2861623at2759"/>
<comment type="caution">
    <text evidence="5">The sequence shown here is derived from an EMBL/GenBank/DDBJ whole genome shotgun (WGS) entry which is preliminary data.</text>
</comment>
<gene>
    <name evidence="5" type="ORF">FIESC28_05786</name>
</gene>
<dbReference type="Gene3D" id="1.10.600.10">
    <property type="entry name" value="Farnesyl Diphosphate Synthase"/>
    <property type="match status" value="2"/>
</dbReference>
<dbReference type="Pfam" id="PF19086">
    <property type="entry name" value="Terpene_syn_C_2"/>
    <property type="match status" value="1"/>
</dbReference>
<organism evidence="5 6">
    <name type="scientific">Fusarium coffeatum</name>
    <dbReference type="NCBI Taxonomy" id="231269"/>
    <lineage>
        <taxon>Eukaryota</taxon>
        <taxon>Fungi</taxon>
        <taxon>Dikarya</taxon>
        <taxon>Ascomycota</taxon>
        <taxon>Pezizomycotina</taxon>
        <taxon>Sordariomycetes</taxon>
        <taxon>Hypocreomycetidae</taxon>
        <taxon>Hypocreales</taxon>
        <taxon>Nectriaceae</taxon>
        <taxon>Fusarium</taxon>
        <taxon>Fusarium incarnatum-equiseti species complex</taxon>
    </lineage>
</organism>
<dbReference type="PANTHER" id="PTHR35201">
    <property type="entry name" value="TERPENE SYNTHASE"/>
    <property type="match status" value="1"/>
</dbReference>
<reference evidence="5 6" key="1">
    <citation type="submission" date="2018-06" db="EMBL/GenBank/DDBJ databases">
        <title>Fusarium incarnatum-equiseti species complex species 28.</title>
        <authorList>
            <person name="Gardiner D.M."/>
        </authorList>
    </citation>
    <scope>NUCLEOTIDE SEQUENCE [LARGE SCALE GENOMIC DNA]</scope>
    <source>
        <strain evidence="5 6">FIESC_28</strain>
    </source>
</reference>
<comment type="similarity">
    <text evidence="2 4">Belongs to the terpene synthase family.</text>
</comment>
<accession>A0A366RPC9</accession>
<keyword evidence="4" id="KW-0456">Lyase</keyword>
<name>A0A366RPC9_9HYPO</name>
<dbReference type="GO" id="GO:0008299">
    <property type="term" value="P:isoprenoid biosynthetic process"/>
    <property type="evidence" value="ECO:0007669"/>
    <property type="project" value="UniProtKB-ARBA"/>
</dbReference>
<evidence type="ECO:0000256" key="4">
    <source>
        <dbReference type="RuleBase" id="RU366034"/>
    </source>
</evidence>
<dbReference type="SUPFAM" id="SSF48576">
    <property type="entry name" value="Terpenoid synthases"/>
    <property type="match status" value="1"/>
</dbReference>
<sequence length="282" mass="32693">MAVEPQLNCMYKLSKVLSDNWLQDTLRMDNDKANIWNQLDIAFMSAISAPHADLEMLKLMNDWNGWVFAFDDPFDEGYFAKNPTAAAEEVIRTLFTLDNNHPIVPPEESPVRHALQSCWMRFRERASPTLQYRWKQQLIMYFVGVLQQIAFQTGGSRSTVEEYMDIRAQSVGVYPCIGLMEKDLIKGEQINIIFILKDQGMTTQQAVDQIGEMLHDCYRRWHNAKTSLPSWGVHFDRSVERFVRGCQNIALGNLHWSFHTFRYMGKEGYEAKRTGVIDLPEV</sequence>
<evidence type="ECO:0000256" key="1">
    <source>
        <dbReference type="ARBA" id="ARBA00001946"/>
    </source>
</evidence>
<evidence type="ECO:0000256" key="3">
    <source>
        <dbReference type="ARBA" id="ARBA00022842"/>
    </source>
</evidence>
<evidence type="ECO:0000313" key="6">
    <source>
        <dbReference type="Proteomes" id="UP000253153"/>
    </source>
</evidence>
<keyword evidence="6" id="KW-1185">Reference proteome</keyword>
<proteinExistence type="inferred from homology"/>
<protein>
    <recommendedName>
        <fullName evidence="4">Terpene synthase</fullName>
        <ecNumber evidence="4">4.2.3.-</ecNumber>
    </recommendedName>
</protein>
<comment type="cofactor">
    <cofactor evidence="1 4">
        <name>Mg(2+)</name>
        <dbReference type="ChEBI" id="CHEBI:18420"/>
    </cofactor>
</comment>
<dbReference type="EC" id="4.2.3.-" evidence="4"/>
<dbReference type="InterPro" id="IPR034686">
    <property type="entry name" value="Terpene_cyclase-like_2"/>
</dbReference>
<dbReference type="EMBL" id="QKXC01000118">
    <property type="protein sequence ID" value="RBR18964.1"/>
    <property type="molecule type" value="Genomic_DNA"/>
</dbReference>
<dbReference type="InterPro" id="IPR008949">
    <property type="entry name" value="Isoprenoid_synthase_dom_sf"/>
</dbReference>
<dbReference type="AlphaFoldDB" id="A0A366RPC9"/>
<keyword evidence="4" id="KW-0479">Metal-binding</keyword>
<dbReference type="RefSeq" id="XP_031016020.1">
    <property type="nucleotide sequence ID" value="XM_031159931.1"/>
</dbReference>